<dbReference type="PATRIC" id="fig|1657.3.peg.1091"/>
<dbReference type="Proteomes" id="UP001273799">
    <property type="component" value="Unassembled WGS sequence"/>
</dbReference>
<dbReference type="EMBL" id="JAWNFU010000003">
    <property type="protein sequence ID" value="MDY5153711.1"/>
    <property type="molecule type" value="Genomic_DNA"/>
</dbReference>
<evidence type="ECO:0000313" key="1">
    <source>
        <dbReference type="EMBL" id="MDY5153711.1"/>
    </source>
</evidence>
<dbReference type="EMBL" id="FNAU01000017">
    <property type="protein sequence ID" value="SDE62038.1"/>
    <property type="molecule type" value="Genomic_DNA"/>
</dbReference>
<dbReference type="Gene3D" id="3.30.160.250">
    <property type="match status" value="1"/>
</dbReference>
<keyword evidence="4" id="KW-1185">Reference proteome</keyword>
<sequence length="64" mass="7308">MRNFQVNLRNEDGAWTAQGYHLPELQAQGSTLTEVRQNIEKALPEVAKIEPGEGWHVIYQMAKD</sequence>
<reference evidence="3 5" key="3">
    <citation type="submission" date="2018-11" db="EMBL/GenBank/DDBJ databases">
        <authorList>
            <consortium name="Pathogen Informatics"/>
        </authorList>
    </citation>
    <scope>NUCLEOTIDE SEQUENCE [LARGE SCALE GENOMIC DNA]</scope>
    <source>
        <strain evidence="3 5">NCTC10327</strain>
    </source>
</reference>
<evidence type="ECO:0000313" key="3">
    <source>
        <dbReference type="EMBL" id="VDG75675.1"/>
    </source>
</evidence>
<gene>
    <name evidence="3" type="ORF">NCTC10327_00364</name>
    <name evidence="1" type="ORF">R6G71_06605</name>
    <name evidence="2" type="ORF">SAMN05421878_1176</name>
</gene>
<reference evidence="2" key="2">
    <citation type="submission" date="2016-10" db="EMBL/GenBank/DDBJ databases">
        <authorList>
            <person name="Varghese N."/>
            <person name="Submissions S."/>
        </authorList>
    </citation>
    <scope>NUCLEOTIDE SEQUENCE</scope>
    <source>
        <strain evidence="2">DSM 20639</strain>
    </source>
</reference>
<dbReference type="OrthoDB" id="9906436at2"/>
<evidence type="ECO:0000313" key="2">
    <source>
        <dbReference type="EMBL" id="SDE62038.1"/>
    </source>
</evidence>
<protein>
    <recommendedName>
        <fullName evidence="6">DUF1902 domain-containing protein</fullName>
    </recommendedName>
</protein>
<reference evidence="4" key="1">
    <citation type="submission" date="2016-10" db="EMBL/GenBank/DDBJ databases">
        <authorList>
            <person name="Varghese N."/>
        </authorList>
    </citation>
    <scope>NUCLEOTIDE SEQUENCE [LARGE SCALE GENOMIC DNA]</scope>
    <source>
        <strain evidence="4">DSM 20639</strain>
    </source>
</reference>
<dbReference type="InterPro" id="IPR035069">
    <property type="entry name" value="TTHA1013/TTHA0281-like"/>
</dbReference>
<evidence type="ECO:0000313" key="5">
    <source>
        <dbReference type="Proteomes" id="UP000269974"/>
    </source>
</evidence>
<accession>A0A0K9ETT0</accession>
<reference evidence="1" key="4">
    <citation type="submission" date="2023-10" db="EMBL/GenBank/DDBJ databases">
        <title>Whole Genome based description of the genera Actinobaculum and Actinotignum reveals a complex phylogenetic relationship within the species included in the genus Actinotignum.</title>
        <authorList>
            <person name="Jensen C.S."/>
            <person name="Dargis R."/>
            <person name="Kemp M."/>
            <person name="Christensen J.J."/>
        </authorList>
    </citation>
    <scope>NUCLEOTIDE SEQUENCE</scope>
    <source>
        <strain evidence="1">Actinobaculum_suis_CCUG19206T</strain>
    </source>
</reference>
<evidence type="ECO:0000313" key="4">
    <source>
        <dbReference type="Proteomes" id="UP000182744"/>
    </source>
</evidence>
<evidence type="ECO:0008006" key="6">
    <source>
        <dbReference type="Google" id="ProtNLM"/>
    </source>
</evidence>
<dbReference type="EMBL" id="UYIO01000001">
    <property type="protein sequence ID" value="VDG75675.1"/>
    <property type="molecule type" value="Genomic_DNA"/>
</dbReference>
<dbReference type="RefSeq" id="WP_049619667.1">
    <property type="nucleotide sequence ID" value="NZ_FNAU01000017.1"/>
</dbReference>
<dbReference type="SUPFAM" id="SSF143100">
    <property type="entry name" value="TTHA1013/TTHA0281-like"/>
    <property type="match status" value="1"/>
</dbReference>
<proteinExistence type="predicted"/>
<dbReference type="Proteomes" id="UP000269974">
    <property type="component" value="Unassembled WGS sequence"/>
</dbReference>
<dbReference type="AlphaFoldDB" id="A0A0K9ETT0"/>
<dbReference type="Proteomes" id="UP000182744">
    <property type="component" value="Unassembled WGS sequence"/>
</dbReference>
<organism evidence="3 5">
    <name type="scientific">Actinobaculum suis</name>
    <dbReference type="NCBI Taxonomy" id="1657"/>
    <lineage>
        <taxon>Bacteria</taxon>
        <taxon>Bacillati</taxon>
        <taxon>Actinomycetota</taxon>
        <taxon>Actinomycetes</taxon>
        <taxon>Actinomycetales</taxon>
        <taxon>Actinomycetaceae</taxon>
        <taxon>Actinobaculum</taxon>
    </lineage>
</organism>
<name>A0A0K9ETT0_9ACTO</name>